<feature type="domain" description="Laminin EGF-like" evidence="4">
    <location>
        <begin position="663"/>
        <end position="706"/>
    </location>
</feature>
<feature type="domain" description="EGF-like" evidence="5">
    <location>
        <begin position="618"/>
        <end position="649"/>
    </location>
</feature>
<name>A0AAV2H6V8_LYMST</name>
<keyword evidence="7" id="KW-1185">Reference proteome</keyword>
<evidence type="ECO:0000256" key="1">
    <source>
        <dbReference type="ARBA" id="ARBA00022536"/>
    </source>
</evidence>
<feature type="domain" description="EGF-like" evidence="5">
    <location>
        <begin position="387"/>
        <end position="422"/>
    </location>
</feature>
<feature type="domain" description="EGF-like" evidence="5">
    <location>
        <begin position="660"/>
        <end position="694"/>
    </location>
</feature>
<dbReference type="EMBL" id="CAXITT010000049">
    <property type="protein sequence ID" value="CAL1529459.1"/>
    <property type="molecule type" value="Genomic_DNA"/>
</dbReference>
<feature type="domain" description="Laminin EGF-like" evidence="4">
    <location>
        <begin position="483"/>
        <end position="524"/>
    </location>
</feature>
<feature type="domain" description="EGF-like" evidence="5">
    <location>
        <begin position="437"/>
        <end position="480"/>
    </location>
</feature>
<evidence type="ECO:0000313" key="6">
    <source>
        <dbReference type="EMBL" id="CAL1529459.1"/>
    </source>
</evidence>
<feature type="signal peptide" evidence="3">
    <location>
        <begin position="1"/>
        <end position="19"/>
    </location>
</feature>
<keyword evidence="1" id="KW-0245">EGF-like domain</keyword>
<evidence type="ECO:0000259" key="5">
    <source>
        <dbReference type="SMART" id="SM00181"/>
    </source>
</evidence>
<dbReference type="InterPro" id="IPR042635">
    <property type="entry name" value="MEGF10/SREC1/2-like"/>
</dbReference>
<dbReference type="InterPro" id="IPR002049">
    <property type="entry name" value="LE_dom"/>
</dbReference>
<evidence type="ECO:0000256" key="2">
    <source>
        <dbReference type="SAM" id="Phobius"/>
    </source>
</evidence>
<dbReference type="AlphaFoldDB" id="A0AAV2H6V8"/>
<feature type="domain" description="EGF-like" evidence="5">
    <location>
        <begin position="568"/>
        <end position="603"/>
    </location>
</feature>
<dbReference type="PANTHER" id="PTHR24043:SF8">
    <property type="entry name" value="EGF-LIKE DOMAIN-CONTAINING PROTEIN"/>
    <property type="match status" value="1"/>
</dbReference>
<comment type="caution">
    <text evidence="6">The sequence shown here is derived from an EMBL/GenBank/DDBJ whole genome shotgun (WGS) entry which is preliminary data.</text>
</comment>
<organism evidence="6 7">
    <name type="scientific">Lymnaea stagnalis</name>
    <name type="common">Great pond snail</name>
    <name type="synonym">Helix stagnalis</name>
    <dbReference type="NCBI Taxonomy" id="6523"/>
    <lineage>
        <taxon>Eukaryota</taxon>
        <taxon>Metazoa</taxon>
        <taxon>Spiralia</taxon>
        <taxon>Lophotrochozoa</taxon>
        <taxon>Mollusca</taxon>
        <taxon>Gastropoda</taxon>
        <taxon>Heterobranchia</taxon>
        <taxon>Euthyneura</taxon>
        <taxon>Panpulmonata</taxon>
        <taxon>Hygrophila</taxon>
        <taxon>Lymnaeoidea</taxon>
        <taxon>Lymnaeidae</taxon>
        <taxon>Lymnaea</taxon>
    </lineage>
</organism>
<evidence type="ECO:0000259" key="4">
    <source>
        <dbReference type="SMART" id="SM00180"/>
    </source>
</evidence>
<keyword evidence="2" id="KW-0812">Transmembrane</keyword>
<evidence type="ECO:0000313" key="7">
    <source>
        <dbReference type="Proteomes" id="UP001497497"/>
    </source>
</evidence>
<dbReference type="Proteomes" id="UP001497497">
    <property type="component" value="Unassembled WGS sequence"/>
</dbReference>
<feature type="domain" description="EGF-like" evidence="5">
    <location>
        <begin position="482"/>
        <end position="512"/>
    </location>
</feature>
<protein>
    <submittedName>
        <fullName evidence="6">Uncharacterized protein</fullName>
    </submittedName>
</protein>
<feature type="transmembrane region" description="Helical" evidence="2">
    <location>
        <begin position="814"/>
        <end position="837"/>
    </location>
</feature>
<keyword evidence="3" id="KW-0732">Signal</keyword>
<gene>
    <name evidence="6" type="ORF">GSLYS_00003614001</name>
</gene>
<reference evidence="6 7" key="1">
    <citation type="submission" date="2024-04" db="EMBL/GenBank/DDBJ databases">
        <authorList>
            <consortium name="Genoscope - CEA"/>
            <person name="William W."/>
        </authorList>
    </citation>
    <scope>NUCLEOTIDE SEQUENCE [LARGE SCALE GENOMIC DNA]</scope>
</reference>
<accession>A0AAV2H6V8</accession>
<feature type="domain" description="EGF-like" evidence="5">
    <location>
        <begin position="709"/>
        <end position="739"/>
    </location>
</feature>
<feature type="domain" description="EGF-like" evidence="5">
    <location>
        <begin position="527"/>
        <end position="557"/>
    </location>
</feature>
<feature type="domain" description="Laminin EGF-like" evidence="4">
    <location>
        <begin position="395"/>
        <end position="434"/>
    </location>
</feature>
<dbReference type="Gene3D" id="2.170.300.10">
    <property type="entry name" value="Tie2 ligand-binding domain superfamily"/>
    <property type="match status" value="3"/>
</dbReference>
<dbReference type="SMART" id="SM00180">
    <property type="entry name" value="EGF_Lam"/>
    <property type="match status" value="5"/>
</dbReference>
<dbReference type="PANTHER" id="PTHR24043">
    <property type="entry name" value="SCAVENGER RECEPTOR CLASS F"/>
    <property type="match status" value="1"/>
</dbReference>
<feature type="domain" description="Laminin EGF-like" evidence="4">
    <location>
        <begin position="710"/>
        <end position="751"/>
    </location>
</feature>
<dbReference type="SMART" id="SM00181">
    <property type="entry name" value="EGF"/>
    <property type="match status" value="8"/>
</dbReference>
<dbReference type="GO" id="GO:0005044">
    <property type="term" value="F:scavenger receptor activity"/>
    <property type="evidence" value="ECO:0007669"/>
    <property type="project" value="InterPro"/>
</dbReference>
<dbReference type="InterPro" id="IPR000742">
    <property type="entry name" value="EGF"/>
</dbReference>
<feature type="chain" id="PRO_5043449695" evidence="3">
    <location>
        <begin position="20"/>
        <end position="869"/>
    </location>
</feature>
<proteinExistence type="predicted"/>
<keyword evidence="2" id="KW-0472">Membrane</keyword>
<keyword evidence="2" id="KW-1133">Transmembrane helix</keyword>
<feature type="domain" description="Laminin EGF-like" evidence="4">
    <location>
        <begin position="528"/>
        <end position="569"/>
    </location>
</feature>
<evidence type="ECO:0000256" key="3">
    <source>
        <dbReference type="SAM" id="SignalP"/>
    </source>
</evidence>
<sequence>MALLVALLLNFLVPGCVLSDFSEYGETTHYTSFGPYNQYQCRCVDLKCGFQGDCWDGYSCQKGWFGPGCQYDDLVSKAAVVEIQPRQPHDIIADNNQDTCLHNTESVILTWGMFFPFTWLRIQGKDLDRQSKLSITFLTSRYTQVGCVNQRTSAPNNSSLDVYCDVEEPFIRMTLTGKSIKSLCSLYVSGGRNIAFRQNTTTVSWAPDGTTYTYRTMNGDQTTYSHSLRRALPSWQVSFETPASIDRYVFHNRPATEPSDEEAKRFVGFVLTSYSVNRTIVFTQENYKDQFSYSILSPRLREPVAAVRIRVAQLINAPHTNIRGVAIYGDSVCPTGKYGRDCELSCNCATKEEPCFVSTGGCTSGCAPGYHGEGCRLRCSPNHWGVDCQDVCGINCIANQCDDITGRCYYECMDNYKGPRCDRECEVGVWGPNCTAPCDDRCVNQSCNATTGQCDIGCIGLKPPSCKNGCDVGWWGLNCLRSCDHCSGGSCDKVTGQCDKGCAIGRMGQDCQQWCSTGFYGNNCTKTCPEYCFNSTCDPVSGRCYACREGYFGKKCDEECGARMWGPGCSFQCSEKCVNKSCDRVSGECDLGCETGFKLPTCFYPCDPGTWGDNCTRRCEGNCLDGECDTVTGLCNAGCSAGYQPPACTEVCDPGTYGYDCAAPCPSSCAGHFCDAVTGKCAQCDAGYRGQHCEEDCEPDRWGPNCAMVCSSHCHNGECDVKTGQCLRCRVGFTQPLCHEQCHDGSYGQDCTQNCSRFCAEVNITQRQTCHHVTGTCLVGCKDGHDGVMCYNSTEPETVAVMKSSGRSSVNNGLLAGLICVVLIAAVTIGLLVYLWWRHVRKTGSFTTEDSVTAVENRSSRYELMAAEH</sequence>